<dbReference type="Pfam" id="PF00455">
    <property type="entry name" value="DeoRC"/>
    <property type="match status" value="1"/>
</dbReference>
<dbReference type="InterPro" id="IPR036388">
    <property type="entry name" value="WH-like_DNA-bd_sf"/>
</dbReference>
<dbReference type="GO" id="GO:0003700">
    <property type="term" value="F:DNA-binding transcription factor activity"/>
    <property type="evidence" value="ECO:0007669"/>
    <property type="project" value="InterPro"/>
</dbReference>
<dbReference type="SUPFAM" id="SSF100950">
    <property type="entry name" value="NagB/RpiA/CoA transferase-like"/>
    <property type="match status" value="1"/>
</dbReference>
<dbReference type="Pfam" id="PF08220">
    <property type="entry name" value="HTH_DeoR"/>
    <property type="match status" value="1"/>
</dbReference>
<sequence>MHEQERAQLILKLTRERVVVPVRELIARTGVSSATIRRDLTELADAGLIRRVHGGVQSLDAADFAPRVPQAPVPVPGHDPRKTAIARAAVDLCEDGEAIIISAGATAYQMVEPLIHRRLHILTNSFPIASALLAASTESRVVLPGGEVYPEQGIVLSPFEDDAVQHYSASKLFMSCYGLSPMGVIEADPLIARANLKLLKRAQDVILMVVGSKFENRGSISLCPLDRLRMVITDPSAPPPALDGLRAAGVEVRVVQPVG</sequence>
<dbReference type="InterPro" id="IPR001034">
    <property type="entry name" value="DeoR_HTH"/>
</dbReference>
<dbReference type="InterPro" id="IPR050313">
    <property type="entry name" value="Carb_Metab_HTH_regulators"/>
</dbReference>
<dbReference type="OrthoDB" id="9814815at2"/>
<organism evidence="4 5">
    <name type="scientific">Elstera cyanobacteriorum</name>
    <dbReference type="NCBI Taxonomy" id="2022747"/>
    <lineage>
        <taxon>Bacteria</taxon>
        <taxon>Pseudomonadati</taxon>
        <taxon>Pseudomonadota</taxon>
        <taxon>Alphaproteobacteria</taxon>
        <taxon>Rhodospirillales</taxon>
        <taxon>Rhodospirillaceae</taxon>
        <taxon>Elstera</taxon>
    </lineage>
</organism>
<evidence type="ECO:0000313" key="4">
    <source>
        <dbReference type="EMBL" id="OYQ19518.1"/>
    </source>
</evidence>
<dbReference type="InterPro" id="IPR037171">
    <property type="entry name" value="NagB/RpiA_transferase-like"/>
</dbReference>
<evidence type="ECO:0000313" key="5">
    <source>
        <dbReference type="Proteomes" id="UP000216361"/>
    </source>
</evidence>
<dbReference type="PRINTS" id="PR00037">
    <property type="entry name" value="HTHLACR"/>
</dbReference>
<dbReference type="SMART" id="SM00420">
    <property type="entry name" value="HTH_DEOR"/>
    <property type="match status" value="1"/>
</dbReference>
<proteinExistence type="predicted"/>
<dbReference type="RefSeq" id="WP_094408623.1">
    <property type="nucleotide sequence ID" value="NZ_BMJZ01000004.1"/>
</dbReference>
<name>A0A255XRC0_9PROT</name>
<dbReference type="InterPro" id="IPR036390">
    <property type="entry name" value="WH_DNA-bd_sf"/>
</dbReference>
<evidence type="ECO:0000256" key="2">
    <source>
        <dbReference type="ARBA" id="ARBA00023163"/>
    </source>
</evidence>
<dbReference type="SMART" id="SM01134">
    <property type="entry name" value="DeoRC"/>
    <property type="match status" value="1"/>
</dbReference>
<feature type="domain" description="HTH deoR-type" evidence="3">
    <location>
        <begin position="3"/>
        <end position="58"/>
    </location>
</feature>
<dbReference type="PANTHER" id="PTHR30363:SF55">
    <property type="entry name" value="HTH-TYPE TRANSCRIPTIONAL REGULATOR ULAR"/>
    <property type="match status" value="1"/>
</dbReference>
<gene>
    <name evidence="4" type="ORF">CHR90_08875</name>
</gene>
<dbReference type="EMBL" id="NOXS01000031">
    <property type="protein sequence ID" value="OYQ19518.1"/>
    <property type="molecule type" value="Genomic_DNA"/>
</dbReference>
<keyword evidence="2" id="KW-0804">Transcription</keyword>
<evidence type="ECO:0000259" key="3">
    <source>
        <dbReference type="PROSITE" id="PS51000"/>
    </source>
</evidence>
<keyword evidence="5" id="KW-1185">Reference proteome</keyword>
<dbReference type="Proteomes" id="UP000216361">
    <property type="component" value="Unassembled WGS sequence"/>
</dbReference>
<accession>A0A255XRC0</accession>
<dbReference type="SUPFAM" id="SSF46785">
    <property type="entry name" value="Winged helix' DNA-binding domain"/>
    <property type="match status" value="1"/>
</dbReference>
<dbReference type="InterPro" id="IPR014036">
    <property type="entry name" value="DeoR-like_C"/>
</dbReference>
<comment type="caution">
    <text evidence="4">The sequence shown here is derived from an EMBL/GenBank/DDBJ whole genome shotgun (WGS) entry which is preliminary data.</text>
</comment>
<keyword evidence="1" id="KW-0805">Transcription regulation</keyword>
<protein>
    <recommendedName>
        <fullName evidence="3">HTH deoR-type domain-containing protein</fullName>
    </recommendedName>
</protein>
<dbReference type="Gene3D" id="1.10.10.10">
    <property type="entry name" value="Winged helix-like DNA-binding domain superfamily/Winged helix DNA-binding domain"/>
    <property type="match status" value="1"/>
</dbReference>
<dbReference type="PROSITE" id="PS51000">
    <property type="entry name" value="HTH_DEOR_2"/>
    <property type="match status" value="1"/>
</dbReference>
<dbReference type="AlphaFoldDB" id="A0A255XRC0"/>
<evidence type="ECO:0000256" key="1">
    <source>
        <dbReference type="ARBA" id="ARBA00023015"/>
    </source>
</evidence>
<dbReference type="PANTHER" id="PTHR30363">
    <property type="entry name" value="HTH-TYPE TRANSCRIPTIONAL REGULATOR SRLR-RELATED"/>
    <property type="match status" value="1"/>
</dbReference>
<reference evidence="4 5" key="1">
    <citation type="submission" date="2017-07" db="EMBL/GenBank/DDBJ databases">
        <title>Elstera cyanobacteriorum sp. nov., a novel bacterium isolated from cyanobacterial aggregates in a eutrophic lake.</title>
        <authorList>
            <person name="Cai H."/>
        </authorList>
    </citation>
    <scope>NUCLEOTIDE SEQUENCE [LARGE SCALE GENOMIC DNA]</scope>
    <source>
        <strain evidence="4 5">TH019</strain>
    </source>
</reference>